<proteinExistence type="predicted"/>
<dbReference type="eggNOG" id="ENOG502QQE7">
    <property type="taxonomic scope" value="Eukaryota"/>
</dbReference>
<accession>B3M0K4</accession>
<reference evidence="2 3" key="1">
    <citation type="journal article" date="2007" name="Nature">
        <title>Evolution of genes and genomes on the Drosophila phylogeny.</title>
        <authorList>
            <consortium name="Drosophila 12 Genomes Consortium"/>
            <person name="Clark A.G."/>
            <person name="Eisen M.B."/>
            <person name="Smith D.R."/>
            <person name="Bergman C.M."/>
            <person name="Oliver B."/>
            <person name="Markow T.A."/>
            <person name="Kaufman T.C."/>
            <person name="Kellis M."/>
            <person name="Gelbart W."/>
            <person name="Iyer V.N."/>
            <person name="Pollard D.A."/>
            <person name="Sackton T.B."/>
            <person name="Larracuente A.M."/>
            <person name="Singh N.D."/>
            <person name="Abad J.P."/>
            <person name="Abt D.N."/>
            <person name="Adryan B."/>
            <person name="Aguade M."/>
            <person name="Akashi H."/>
            <person name="Anderson W.W."/>
            <person name="Aquadro C.F."/>
            <person name="Ardell D.H."/>
            <person name="Arguello R."/>
            <person name="Artieri C.G."/>
            <person name="Barbash D.A."/>
            <person name="Barker D."/>
            <person name="Barsanti P."/>
            <person name="Batterham P."/>
            <person name="Batzoglou S."/>
            <person name="Begun D."/>
            <person name="Bhutkar A."/>
            <person name="Blanco E."/>
            <person name="Bosak S.A."/>
            <person name="Bradley R.K."/>
            <person name="Brand A.D."/>
            <person name="Brent M.R."/>
            <person name="Brooks A.N."/>
            <person name="Brown R.H."/>
            <person name="Butlin R.K."/>
            <person name="Caggese C."/>
            <person name="Calvi B.R."/>
            <person name="Bernardo de Carvalho A."/>
            <person name="Caspi A."/>
            <person name="Castrezana S."/>
            <person name="Celniker S.E."/>
            <person name="Chang J.L."/>
            <person name="Chapple C."/>
            <person name="Chatterji S."/>
            <person name="Chinwalla A."/>
            <person name="Civetta A."/>
            <person name="Clifton S.W."/>
            <person name="Comeron J.M."/>
            <person name="Costello J.C."/>
            <person name="Coyne J.A."/>
            <person name="Daub J."/>
            <person name="David R.G."/>
            <person name="Delcher A.L."/>
            <person name="Delehaunty K."/>
            <person name="Do C.B."/>
            <person name="Ebling H."/>
            <person name="Edwards K."/>
            <person name="Eickbush T."/>
            <person name="Evans J.D."/>
            <person name="Filipski A."/>
            <person name="Findeiss S."/>
            <person name="Freyhult E."/>
            <person name="Fulton L."/>
            <person name="Fulton R."/>
            <person name="Garcia A.C."/>
            <person name="Gardiner A."/>
            <person name="Garfield D.A."/>
            <person name="Garvin B.E."/>
            <person name="Gibson G."/>
            <person name="Gilbert D."/>
            <person name="Gnerre S."/>
            <person name="Godfrey J."/>
            <person name="Good R."/>
            <person name="Gotea V."/>
            <person name="Gravely B."/>
            <person name="Greenberg A.J."/>
            <person name="Griffiths-Jones S."/>
            <person name="Gross S."/>
            <person name="Guigo R."/>
            <person name="Gustafson E.A."/>
            <person name="Haerty W."/>
            <person name="Hahn M.W."/>
            <person name="Halligan D.L."/>
            <person name="Halpern A.L."/>
            <person name="Halter G.M."/>
            <person name="Han M.V."/>
            <person name="Heger A."/>
            <person name="Hillier L."/>
            <person name="Hinrichs A.S."/>
            <person name="Holmes I."/>
            <person name="Hoskins R.A."/>
            <person name="Hubisz M.J."/>
            <person name="Hultmark D."/>
            <person name="Huntley M.A."/>
            <person name="Jaffe D.B."/>
            <person name="Jagadeeshan S."/>
            <person name="Jeck W.R."/>
            <person name="Johnson J."/>
            <person name="Jones C.D."/>
            <person name="Jordan W.C."/>
            <person name="Karpen G.H."/>
            <person name="Kataoka E."/>
            <person name="Keightley P.D."/>
            <person name="Kheradpour P."/>
            <person name="Kirkness E.F."/>
            <person name="Koerich L.B."/>
            <person name="Kristiansen K."/>
            <person name="Kudrna D."/>
            <person name="Kulathinal R.J."/>
            <person name="Kumar S."/>
            <person name="Kwok R."/>
            <person name="Lander E."/>
            <person name="Langley C.H."/>
            <person name="Lapoint R."/>
            <person name="Lazzaro B.P."/>
            <person name="Lee S.J."/>
            <person name="Levesque L."/>
            <person name="Li R."/>
            <person name="Lin C.F."/>
            <person name="Lin M.F."/>
            <person name="Lindblad-Toh K."/>
            <person name="Llopart A."/>
            <person name="Long M."/>
            <person name="Low L."/>
            <person name="Lozovsky E."/>
            <person name="Lu J."/>
            <person name="Luo M."/>
            <person name="Machado C.A."/>
            <person name="Makalowski W."/>
            <person name="Marzo M."/>
            <person name="Matsuda M."/>
            <person name="Matzkin L."/>
            <person name="McAllister B."/>
            <person name="McBride C.S."/>
            <person name="McKernan B."/>
            <person name="McKernan K."/>
            <person name="Mendez-Lago M."/>
            <person name="Minx P."/>
            <person name="Mollenhauer M.U."/>
            <person name="Montooth K."/>
            <person name="Mount S.M."/>
            <person name="Mu X."/>
            <person name="Myers E."/>
            <person name="Negre B."/>
            <person name="Newfeld S."/>
            <person name="Nielsen R."/>
            <person name="Noor M.A."/>
            <person name="O'Grady P."/>
            <person name="Pachter L."/>
            <person name="Papaceit M."/>
            <person name="Parisi M.J."/>
            <person name="Parisi M."/>
            <person name="Parts L."/>
            <person name="Pedersen J.S."/>
            <person name="Pesole G."/>
            <person name="Phillippy A.M."/>
            <person name="Ponting C.P."/>
            <person name="Pop M."/>
            <person name="Porcelli D."/>
            <person name="Powell J.R."/>
            <person name="Prohaska S."/>
            <person name="Pruitt K."/>
            <person name="Puig M."/>
            <person name="Quesneville H."/>
            <person name="Ram K.R."/>
            <person name="Rand D."/>
            <person name="Rasmussen M.D."/>
            <person name="Reed L.K."/>
            <person name="Reenan R."/>
            <person name="Reily A."/>
            <person name="Remington K.A."/>
            <person name="Rieger T.T."/>
            <person name="Ritchie M.G."/>
            <person name="Robin C."/>
            <person name="Rogers Y.H."/>
            <person name="Rohde C."/>
            <person name="Rozas J."/>
            <person name="Rubenfield M.J."/>
            <person name="Ruiz A."/>
            <person name="Russo S."/>
            <person name="Salzberg S.L."/>
            <person name="Sanchez-Gracia A."/>
            <person name="Saranga D.J."/>
            <person name="Sato H."/>
            <person name="Schaeffer S.W."/>
            <person name="Schatz M.C."/>
            <person name="Schlenke T."/>
            <person name="Schwartz R."/>
            <person name="Segarra C."/>
            <person name="Singh R.S."/>
            <person name="Sirot L."/>
            <person name="Sirota M."/>
            <person name="Sisneros N.B."/>
            <person name="Smith C.D."/>
            <person name="Smith T.F."/>
            <person name="Spieth J."/>
            <person name="Stage D.E."/>
            <person name="Stark A."/>
            <person name="Stephan W."/>
            <person name="Strausberg R.L."/>
            <person name="Strempel S."/>
            <person name="Sturgill D."/>
            <person name="Sutton G."/>
            <person name="Sutton G.G."/>
            <person name="Tao W."/>
            <person name="Teichmann S."/>
            <person name="Tobari Y.N."/>
            <person name="Tomimura Y."/>
            <person name="Tsolas J.M."/>
            <person name="Valente V.L."/>
            <person name="Venter E."/>
            <person name="Venter J.C."/>
            <person name="Vicario S."/>
            <person name="Vieira F.G."/>
            <person name="Vilella A.J."/>
            <person name="Villasante A."/>
            <person name="Walenz B."/>
            <person name="Wang J."/>
            <person name="Wasserman M."/>
            <person name="Watts T."/>
            <person name="Wilson D."/>
            <person name="Wilson R.K."/>
            <person name="Wing R.A."/>
            <person name="Wolfner M.F."/>
            <person name="Wong A."/>
            <person name="Wong G.K."/>
            <person name="Wu C.I."/>
            <person name="Wu G."/>
            <person name="Yamamoto D."/>
            <person name="Yang H.P."/>
            <person name="Yang S.P."/>
            <person name="Yorke J.A."/>
            <person name="Yoshida K."/>
            <person name="Zdobnov E."/>
            <person name="Zhang P."/>
            <person name="Zhang Y."/>
            <person name="Zimin A.V."/>
            <person name="Baldwin J."/>
            <person name="Abdouelleil A."/>
            <person name="Abdulkadir J."/>
            <person name="Abebe A."/>
            <person name="Abera B."/>
            <person name="Abreu J."/>
            <person name="Acer S.C."/>
            <person name="Aftuck L."/>
            <person name="Alexander A."/>
            <person name="An P."/>
            <person name="Anderson E."/>
            <person name="Anderson S."/>
            <person name="Arachi H."/>
            <person name="Azer M."/>
            <person name="Bachantsang P."/>
            <person name="Barry A."/>
            <person name="Bayul T."/>
            <person name="Berlin A."/>
            <person name="Bessette D."/>
            <person name="Bloom T."/>
            <person name="Blye J."/>
            <person name="Boguslavskiy L."/>
            <person name="Bonnet C."/>
            <person name="Boukhgalter B."/>
            <person name="Bourzgui I."/>
            <person name="Brown A."/>
            <person name="Cahill P."/>
            <person name="Channer S."/>
            <person name="Cheshatsang Y."/>
            <person name="Chuda L."/>
            <person name="Citroen M."/>
            <person name="Collymore A."/>
            <person name="Cooke P."/>
            <person name="Costello M."/>
            <person name="D'Aco K."/>
            <person name="Daza R."/>
            <person name="De Haan G."/>
            <person name="DeGray S."/>
            <person name="DeMaso C."/>
            <person name="Dhargay N."/>
            <person name="Dooley K."/>
            <person name="Dooley E."/>
            <person name="Doricent M."/>
            <person name="Dorje P."/>
            <person name="Dorjee K."/>
            <person name="Dupes A."/>
            <person name="Elong R."/>
            <person name="Falk J."/>
            <person name="Farina A."/>
            <person name="Faro S."/>
            <person name="Ferguson D."/>
            <person name="Fisher S."/>
            <person name="Foley C.D."/>
            <person name="Franke A."/>
            <person name="Friedrich D."/>
            <person name="Gadbois L."/>
            <person name="Gearin G."/>
            <person name="Gearin C.R."/>
            <person name="Giannoukos G."/>
            <person name="Goode T."/>
            <person name="Graham J."/>
            <person name="Grandbois E."/>
            <person name="Grewal S."/>
            <person name="Gyaltsen K."/>
            <person name="Hafez N."/>
            <person name="Hagos B."/>
            <person name="Hall J."/>
            <person name="Henson C."/>
            <person name="Hollinger A."/>
            <person name="Honan T."/>
            <person name="Huard M.D."/>
            <person name="Hughes L."/>
            <person name="Hurhula B."/>
            <person name="Husby M.E."/>
            <person name="Kamat A."/>
            <person name="Kanga B."/>
            <person name="Kashin S."/>
            <person name="Khazanovich D."/>
            <person name="Kisner P."/>
            <person name="Lance K."/>
            <person name="Lara M."/>
            <person name="Lee W."/>
            <person name="Lennon N."/>
            <person name="Letendre F."/>
            <person name="LeVine R."/>
            <person name="Lipovsky A."/>
            <person name="Liu X."/>
            <person name="Liu J."/>
            <person name="Liu S."/>
            <person name="Lokyitsang T."/>
            <person name="Lokyitsang Y."/>
            <person name="Lubonja R."/>
            <person name="Lui A."/>
            <person name="MacDonald P."/>
            <person name="Magnisalis V."/>
            <person name="Maru K."/>
            <person name="Matthews C."/>
            <person name="McCusker W."/>
            <person name="McDonough S."/>
            <person name="Mehta T."/>
            <person name="Meldrim J."/>
            <person name="Meneus L."/>
            <person name="Mihai O."/>
            <person name="Mihalev A."/>
            <person name="Mihova T."/>
            <person name="Mittelman R."/>
            <person name="Mlenga V."/>
            <person name="Montmayeur A."/>
            <person name="Mulrain L."/>
            <person name="Navidi A."/>
            <person name="Naylor J."/>
            <person name="Negash T."/>
            <person name="Nguyen T."/>
            <person name="Nguyen N."/>
            <person name="Nicol R."/>
            <person name="Norbu C."/>
            <person name="Norbu N."/>
            <person name="Novod N."/>
            <person name="O'Neill B."/>
            <person name="Osman S."/>
            <person name="Markiewicz E."/>
            <person name="Oyono O.L."/>
            <person name="Patti C."/>
            <person name="Phunkhang P."/>
            <person name="Pierre F."/>
            <person name="Priest M."/>
            <person name="Raghuraman S."/>
            <person name="Rege F."/>
            <person name="Reyes R."/>
            <person name="Rise C."/>
            <person name="Rogov P."/>
            <person name="Ross K."/>
            <person name="Ryan E."/>
            <person name="Settipalli S."/>
            <person name="Shea T."/>
            <person name="Sherpa N."/>
            <person name="Shi L."/>
            <person name="Shih D."/>
            <person name="Sparrow T."/>
            <person name="Spaulding J."/>
            <person name="Stalker J."/>
            <person name="Stange-Thomann N."/>
            <person name="Stavropoulos S."/>
            <person name="Stone C."/>
            <person name="Strader C."/>
            <person name="Tesfaye S."/>
            <person name="Thomson T."/>
            <person name="Thoulutsang Y."/>
            <person name="Thoulutsang D."/>
            <person name="Topham K."/>
            <person name="Topping I."/>
            <person name="Tsamla T."/>
            <person name="Vassiliev H."/>
            <person name="Vo A."/>
            <person name="Wangchuk T."/>
            <person name="Wangdi T."/>
            <person name="Weiand M."/>
            <person name="Wilkinson J."/>
            <person name="Wilson A."/>
            <person name="Yadav S."/>
            <person name="Young G."/>
            <person name="Yu Q."/>
            <person name="Zembek L."/>
            <person name="Zhong D."/>
            <person name="Zimmer A."/>
            <person name="Zwirko Z."/>
            <person name="Jaffe D.B."/>
            <person name="Alvarez P."/>
            <person name="Brockman W."/>
            <person name="Butler J."/>
            <person name="Chin C."/>
            <person name="Gnerre S."/>
            <person name="Grabherr M."/>
            <person name="Kleber M."/>
            <person name="Mauceli E."/>
            <person name="MacCallum I."/>
        </authorList>
    </citation>
    <scope>NUCLEOTIDE SEQUENCE [LARGE SCALE GENOMIC DNA]</scope>
    <source>
        <strain evidence="3">Tucson 14024-0371.13</strain>
    </source>
</reference>
<dbReference type="AlphaFoldDB" id="B3M0K4"/>
<name>B3M0K4_DROAN</name>
<gene>
    <name evidence="2" type="primary">Dana\GF16114</name>
    <name evidence="2" type="synonym">dana_GLEANR_17387</name>
    <name evidence="2" type="ORF">GF16114</name>
</gene>
<feature type="region of interest" description="Disordered" evidence="1">
    <location>
        <begin position="693"/>
        <end position="740"/>
    </location>
</feature>
<dbReference type="SUPFAM" id="SSF48371">
    <property type="entry name" value="ARM repeat"/>
    <property type="match status" value="1"/>
</dbReference>
<organism evidence="2 3">
    <name type="scientific">Drosophila ananassae</name>
    <name type="common">Fruit fly</name>
    <dbReference type="NCBI Taxonomy" id="7217"/>
    <lineage>
        <taxon>Eukaryota</taxon>
        <taxon>Metazoa</taxon>
        <taxon>Ecdysozoa</taxon>
        <taxon>Arthropoda</taxon>
        <taxon>Hexapoda</taxon>
        <taxon>Insecta</taxon>
        <taxon>Pterygota</taxon>
        <taxon>Neoptera</taxon>
        <taxon>Endopterygota</taxon>
        <taxon>Diptera</taxon>
        <taxon>Brachycera</taxon>
        <taxon>Muscomorpha</taxon>
        <taxon>Ephydroidea</taxon>
        <taxon>Drosophilidae</taxon>
        <taxon>Drosophila</taxon>
        <taxon>Sophophora</taxon>
    </lineage>
</organism>
<dbReference type="Proteomes" id="UP000007801">
    <property type="component" value="Unassembled WGS sequence"/>
</dbReference>
<dbReference type="KEGG" id="dan:6498911"/>
<dbReference type="GO" id="GO:0006364">
    <property type="term" value="P:rRNA processing"/>
    <property type="evidence" value="ECO:0007669"/>
    <property type="project" value="TreeGrafter"/>
</dbReference>
<dbReference type="OrthoDB" id="20900at2759"/>
<evidence type="ECO:0000256" key="1">
    <source>
        <dbReference type="SAM" id="MobiDB-lite"/>
    </source>
</evidence>
<dbReference type="HOGENOM" id="CLU_024828_0_0_1"/>
<dbReference type="GO" id="GO:0005634">
    <property type="term" value="C:nucleus"/>
    <property type="evidence" value="ECO:0007669"/>
    <property type="project" value="TreeGrafter"/>
</dbReference>
<dbReference type="PANTHER" id="PTHR34105:SF1">
    <property type="entry name" value="PROLINE-, GLUTAMIC ACID- AND LEUCINE-RICH PROTEIN 1"/>
    <property type="match status" value="1"/>
</dbReference>
<dbReference type="InterPro" id="IPR016024">
    <property type="entry name" value="ARM-type_fold"/>
</dbReference>
<dbReference type="GeneID" id="6498911"/>
<keyword evidence="3" id="KW-1185">Reference proteome</keyword>
<dbReference type="PANTHER" id="PTHR34105">
    <property type="entry name" value="PROLINE-, GLUTAMIC ACID- AND LEUCINE-RICH PROTEIN 1"/>
    <property type="match status" value="1"/>
</dbReference>
<feature type="region of interest" description="Disordered" evidence="1">
    <location>
        <begin position="404"/>
        <end position="423"/>
    </location>
</feature>
<evidence type="ECO:0000313" key="2">
    <source>
        <dbReference type="EMBL" id="EDV44251.2"/>
    </source>
</evidence>
<dbReference type="FunCoup" id="B3M0K4">
    <property type="interactions" value="167"/>
</dbReference>
<dbReference type="STRING" id="7217.B3M0K4"/>
<dbReference type="InParanoid" id="B3M0K4"/>
<sequence length="754" mass="85151">MLPHRNKNSYHTQAHVGLIGRNKLHFINKMEPILTATLKKRESRGLGFRLLICHLSKKDTELADKTGNIWLTLTFQACNATELSSYGDLIFSTLALLIKKIQHDANLSKTFTSTYLAKIFDIISRREVFENQSCALAALKTIKLCLEHYPRTIKSGKVAIEKFLLTSLDSNNKDIVAKSGECWLLLQNVRSPSNQGNINDKLIWHNYQLLLLKNLNTVVKENFAMSKDTMESCTSGPFSITVAKDPLERTSQNFRRFLNLVEFLKIALSKPFANKKLVSTQQVLSFIGNGLSVNGVQKINAHIDNVCFGIYLTEVKIKLLELLETLIDVCHTHLRMDFRVILNILLDSLENTKTLLSTGNRAQFAKVRSVVYRVISKWCATLQEGSHCEIISETLVKEILEDIRQRPEKRKNPNPTPKNQQKGTISALELLQGNEDKELLVGEAFHCLQKLLSSAGHSLKVSLLKDVHSSLLETCTRIHSDPGRKRHIPVLWSCRLETYKLFVFLLKARNNNCPPPSEIYLSLLSQSSVFGNNIKLRQSFKALSEELEPYLHPQKININFKRTFELKQNLSHHEEDNLPENNETSTPIFDLLAPGELQNEEIQLLPNNETQIEETSNPAEVNEALVPTEDEEKSAEEPDTSIVLEATGNIHSEGSTNSSICLSEGCPSEIFDKTETKQNGSLEEDMDCENYQDALEHSENHNSSANISSPIREEPVAEPTSPSNEKKEEQSPMDLEDEDKIIAELEASFVNELK</sequence>
<evidence type="ECO:0000313" key="3">
    <source>
        <dbReference type="Proteomes" id="UP000007801"/>
    </source>
</evidence>
<protein>
    <recommendedName>
        <fullName evidence="4">Pre-rRNA-processing protein RIX1 N-terminal domain-containing protein</fullName>
    </recommendedName>
</protein>
<dbReference type="EMBL" id="CH902617">
    <property type="protein sequence ID" value="EDV44251.2"/>
    <property type="molecule type" value="Genomic_DNA"/>
</dbReference>
<evidence type="ECO:0008006" key="4">
    <source>
        <dbReference type="Google" id="ProtNLM"/>
    </source>
</evidence>